<dbReference type="PANTHER" id="PTHR44688:SF16">
    <property type="entry name" value="DNA-BINDING TRANSCRIPTIONAL ACTIVATOR DEVR_DOSR"/>
    <property type="match status" value="1"/>
</dbReference>
<evidence type="ECO:0000256" key="2">
    <source>
        <dbReference type="ARBA" id="ARBA00023125"/>
    </source>
</evidence>
<keyword evidence="3" id="KW-0804">Transcription</keyword>
<evidence type="ECO:0000313" key="6">
    <source>
        <dbReference type="EMBL" id="MEC4295859.1"/>
    </source>
</evidence>
<evidence type="ECO:0000256" key="1">
    <source>
        <dbReference type="ARBA" id="ARBA00023015"/>
    </source>
</evidence>
<dbReference type="Pfam" id="PF00196">
    <property type="entry name" value="GerE"/>
    <property type="match status" value="1"/>
</dbReference>
<name>A0ABU6J1B5_9ACTN</name>
<sequence length="467" mass="50648">MPSAATVTAAVVPAKPPPTTITSYSSSQEDAALILLRNTLEARIYQRRAIIACVVLSLAGAIALVAQIVSSDNTVKALCAIFAIAMQATLLPTVLFDWTRRTLLLAFERGLPTAATVILFALLIARAVASPLFAPSQFVEGLRMFCLPASAVLLLICWTPEDSFVRDSNLTASATLRKYAPAILIYFLLETLGRVFQMLFSSGSIDQMLGVSNLREIVVLSVLASAAIATIIHFKHPSSIGKKECFCLLLGVAFGLAVGELLGIFTGSSVTVVFIDFIETTRALLRAAFFIALFLLAYESSLSVVTVFGLFLVAPVCLSRLAFLNVPSIPIADPNMLALLQEGLTGIIAFCFIAASTMLASSFIHSNSFRTLFDTENSSAISESSDTRFNEALKAAAVQFALTAREQDILEYLAQGYSAKRIGEKLFISPYTVQNHTKCIYRKMGVRSKQELIERINSPEKRQETLQ</sequence>
<dbReference type="InterPro" id="IPR036388">
    <property type="entry name" value="WH-like_DNA-bd_sf"/>
</dbReference>
<evidence type="ECO:0000259" key="5">
    <source>
        <dbReference type="PROSITE" id="PS50043"/>
    </source>
</evidence>
<feature type="transmembrane region" description="Helical" evidence="4">
    <location>
        <begin position="179"/>
        <end position="197"/>
    </location>
</feature>
<feature type="transmembrane region" description="Helical" evidence="4">
    <location>
        <begin position="305"/>
        <end position="323"/>
    </location>
</feature>
<feature type="transmembrane region" description="Helical" evidence="4">
    <location>
        <begin position="246"/>
        <end position="275"/>
    </location>
</feature>
<evidence type="ECO:0000256" key="3">
    <source>
        <dbReference type="ARBA" id="ARBA00023163"/>
    </source>
</evidence>
<dbReference type="PROSITE" id="PS50043">
    <property type="entry name" value="HTH_LUXR_2"/>
    <property type="match status" value="1"/>
</dbReference>
<dbReference type="EMBL" id="JAYMFH010000018">
    <property type="protein sequence ID" value="MEC4295859.1"/>
    <property type="molecule type" value="Genomic_DNA"/>
</dbReference>
<keyword evidence="4" id="KW-1133">Transmembrane helix</keyword>
<dbReference type="Gene3D" id="1.10.10.10">
    <property type="entry name" value="Winged helix-like DNA-binding domain superfamily/Winged helix DNA-binding domain"/>
    <property type="match status" value="1"/>
</dbReference>
<dbReference type="CDD" id="cd06170">
    <property type="entry name" value="LuxR_C_like"/>
    <property type="match status" value="1"/>
</dbReference>
<evidence type="ECO:0000256" key="4">
    <source>
        <dbReference type="SAM" id="Phobius"/>
    </source>
</evidence>
<keyword evidence="7" id="KW-1185">Reference proteome</keyword>
<feature type="domain" description="HTH luxR-type" evidence="5">
    <location>
        <begin position="395"/>
        <end position="460"/>
    </location>
</feature>
<dbReference type="SMART" id="SM00421">
    <property type="entry name" value="HTH_LUXR"/>
    <property type="match status" value="1"/>
</dbReference>
<keyword evidence="1" id="KW-0805">Transcription regulation</keyword>
<keyword evidence="4" id="KW-0812">Transmembrane</keyword>
<feature type="transmembrane region" description="Helical" evidence="4">
    <location>
        <begin position="110"/>
        <end position="129"/>
    </location>
</feature>
<gene>
    <name evidence="6" type="ORF">VJ920_11140</name>
</gene>
<dbReference type="InterPro" id="IPR016032">
    <property type="entry name" value="Sig_transdc_resp-reg_C-effctor"/>
</dbReference>
<evidence type="ECO:0000313" key="7">
    <source>
        <dbReference type="Proteomes" id="UP001343724"/>
    </source>
</evidence>
<protein>
    <submittedName>
        <fullName evidence="6">LuxR family transcriptional regulator</fullName>
    </submittedName>
</protein>
<feature type="transmembrane region" description="Helical" evidence="4">
    <location>
        <begin position="49"/>
        <end position="69"/>
    </location>
</feature>
<dbReference type="PANTHER" id="PTHR44688">
    <property type="entry name" value="DNA-BINDING TRANSCRIPTIONAL ACTIVATOR DEVR_DOSR"/>
    <property type="match status" value="1"/>
</dbReference>
<keyword evidence="2" id="KW-0238">DNA-binding</keyword>
<feature type="transmembrane region" description="Helical" evidence="4">
    <location>
        <begin position="343"/>
        <end position="364"/>
    </location>
</feature>
<dbReference type="SUPFAM" id="SSF46894">
    <property type="entry name" value="C-terminal effector domain of the bipartite response regulators"/>
    <property type="match status" value="1"/>
</dbReference>
<reference evidence="6 7" key="1">
    <citation type="submission" date="2024-01" db="EMBL/GenBank/DDBJ databases">
        <title>novel species in genus Adlercreutzia.</title>
        <authorList>
            <person name="Liu X."/>
        </authorList>
    </citation>
    <scope>NUCLEOTIDE SEQUENCE [LARGE SCALE GENOMIC DNA]</scope>
    <source>
        <strain evidence="6 7">R22</strain>
    </source>
</reference>
<dbReference type="PRINTS" id="PR00038">
    <property type="entry name" value="HTHLUXR"/>
</dbReference>
<feature type="transmembrane region" description="Helical" evidence="4">
    <location>
        <begin position="75"/>
        <end position="98"/>
    </location>
</feature>
<dbReference type="Proteomes" id="UP001343724">
    <property type="component" value="Unassembled WGS sequence"/>
</dbReference>
<accession>A0ABU6J1B5</accession>
<comment type="caution">
    <text evidence="6">The sequence shown here is derived from an EMBL/GenBank/DDBJ whole genome shotgun (WGS) entry which is preliminary data.</text>
</comment>
<feature type="transmembrane region" description="Helical" evidence="4">
    <location>
        <begin position="217"/>
        <end position="234"/>
    </location>
</feature>
<feature type="transmembrane region" description="Helical" evidence="4">
    <location>
        <begin position="281"/>
        <end position="298"/>
    </location>
</feature>
<dbReference type="RefSeq" id="WP_326441614.1">
    <property type="nucleotide sequence ID" value="NZ_JAYMFH010000018.1"/>
</dbReference>
<organism evidence="6 7">
    <name type="scientific">Adlercreutzia shanghongiae</name>
    <dbReference type="NCBI Taxonomy" id="3111773"/>
    <lineage>
        <taxon>Bacteria</taxon>
        <taxon>Bacillati</taxon>
        <taxon>Actinomycetota</taxon>
        <taxon>Coriobacteriia</taxon>
        <taxon>Eggerthellales</taxon>
        <taxon>Eggerthellaceae</taxon>
        <taxon>Adlercreutzia</taxon>
    </lineage>
</organism>
<proteinExistence type="predicted"/>
<feature type="transmembrane region" description="Helical" evidence="4">
    <location>
        <begin position="141"/>
        <end position="158"/>
    </location>
</feature>
<dbReference type="InterPro" id="IPR000792">
    <property type="entry name" value="Tscrpt_reg_LuxR_C"/>
</dbReference>
<keyword evidence="4" id="KW-0472">Membrane</keyword>